<feature type="compositionally biased region" description="Polar residues" evidence="1">
    <location>
        <begin position="67"/>
        <end position="93"/>
    </location>
</feature>
<keyword evidence="3" id="KW-1185">Reference proteome</keyword>
<dbReference type="OrthoDB" id="72772at2759"/>
<protein>
    <submittedName>
        <fullName evidence="2">Uncharacterized protein</fullName>
    </submittedName>
</protein>
<evidence type="ECO:0000313" key="3">
    <source>
        <dbReference type="Proteomes" id="UP000775547"/>
    </source>
</evidence>
<feature type="region of interest" description="Disordered" evidence="1">
    <location>
        <begin position="1"/>
        <end position="38"/>
    </location>
</feature>
<proteinExistence type="predicted"/>
<comment type="caution">
    <text evidence="2">The sequence shown here is derived from an EMBL/GenBank/DDBJ whole genome shotgun (WGS) entry which is preliminary data.</text>
</comment>
<reference evidence="2" key="2">
    <citation type="submission" date="2021-10" db="EMBL/GenBank/DDBJ databases">
        <title>Phylogenomics reveals ancestral predisposition of the termite-cultivated fungus Termitomyces towards a domesticated lifestyle.</title>
        <authorList>
            <person name="Auxier B."/>
            <person name="Grum-Grzhimaylo A."/>
            <person name="Cardenas M.E."/>
            <person name="Lodge J.D."/>
            <person name="Laessoe T."/>
            <person name="Pedersen O."/>
            <person name="Smith M.E."/>
            <person name="Kuyper T.W."/>
            <person name="Franco-Molano E.A."/>
            <person name="Baroni T.J."/>
            <person name="Aanen D.K."/>
        </authorList>
    </citation>
    <scope>NUCLEOTIDE SEQUENCE</scope>
    <source>
        <strain evidence="2">AP01</strain>
        <tissue evidence="2">Mycelium</tissue>
    </source>
</reference>
<evidence type="ECO:0000256" key="1">
    <source>
        <dbReference type="SAM" id="MobiDB-lite"/>
    </source>
</evidence>
<evidence type="ECO:0000313" key="2">
    <source>
        <dbReference type="EMBL" id="KAG5642507.1"/>
    </source>
</evidence>
<dbReference type="AlphaFoldDB" id="A0A9P7G8L8"/>
<dbReference type="EMBL" id="JABCKV010000180">
    <property type="protein sequence ID" value="KAG5642507.1"/>
    <property type="molecule type" value="Genomic_DNA"/>
</dbReference>
<organism evidence="2 3">
    <name type="scientific">Asterophora parasitica</name>
    <dbReference type="NCBI Taxonomy" id="117018"/>
    <lineage>
        <taxon>Eukaryota</taxon>
        <taxon>Fungi</taxon>
        <taxon>Dikarya</taxon>
        <taxon>Basidiomycota</taxon>
        <taxon>Agaricomycotina</taxon>
        <taxon>Agaricomycetes</taxon>
        <taxon>Agaricomycetidae</taxon>
        <taxon>Agaricales</taxon>
        <taxon>Tricholomatineae</taxon>
        <taxon>Lyophyllaceae</taxon>
        <taxon>Asterophora</taxon>
    </lineage>
</organism>
<dbReference type="Proteomes" id="UP000775547">
    <property type="component" value="Unassembled WGS sequence"/>
</dbReference>
<feature type="region of interest" description="Disordered" evidence="1">
    <location>
        <begin position="66"/>
        <end position="172"/>
    </location>
</feature>
<feature type="compositionally biased region" description="Low complexity" evidence="1">
    <location>
        <begin position="121"/>
        <end position="141"/>
    </location>
</feature>
<sequence>MASSVGSYISGPPLSSSSAYIGGSSSAATSSFSAMLPDNSQTGLEKVIQSRLVETFIAVTIPRLSMSPPSLATTPQPTSPLKSPTFSKSQDGSLSRKAIKSSPLSPSEKSTAAKARRDSAASRPPTRPPSSHVKSSSTSVVRTNGEVKRATQPSILVPLSPKQSSEPQTSAPNYFSPIHRPSTHPHFPIDARSNHFAADTDSSGHKMKVEVWGRVGSAWRENPAGKGKEKEVDGVSGLEWKILDEREIDLRHLVPFSQSVRLSIEFLWGSIFNDTSSVIHRQVAAAV</sequence>
<gene>
    <name evidence="2" type="ORF">DXG03_002704</name>
</gene>
<feature type="compositionally biased region" description="Polar residues" evidence="1">
    <location>
        <begin position="161"/>
        <end position="172"/>
    </location>
</feature>
<accession>A0A9P7G8L8</accession>
<reference evidence="2" key="1">
    <citation type="submission" date="2020-07" db="EMBL/GenBank/DDBJ databases">
        <authorList>
            <person name="Nieuwenhuis M."/>
            <person name="Van De Peppel L.J.J."/>
        </authorList>
    </citation>
    <scope>NUCLEOTIDE SEQUENCE</scope>
    <source>
        <strain evidence="2">AP01</strain>
        <tissue evidence="2">Mycelium</tissue>
    </source>
</reference>
<name>A0A9P7G8L8_9AGAR</name>
<feature type="compositionally biased region" description="Low complexity" evidence="1">
    <location>
        <begin position="1"/>
        <end position="34"/>
    </location>
</feature>